<keyword evidence="2" id="KW-1185">Reference proteome</keyword>
<reference evidence="1" key="1">
    <citation type="submission" date="2019-08" db="EMBL/GenBank/DDBJ databases">
        <authorList>
            <person name="Liu F."/>
        </authorList>
    </citation>
    <scope>NUCLEOTIDE SEQUENCE [LARGE SCALE GENOMIC DNA]</scope>
    <source>
        <strain evidence="1">PA1801</strain>
        <tissue evidence="1">Leaf</tissue>
    </source>
</reference>
<protein>
    <submittedName>
        <fullName evidence="1">Uncharacterized protein</fullName>
    </submittedName>
</protein>
<dbReference type="AlphaFoldDB" id="A0A5B6VQ36"/>
<comment type="caution">
    <text evidence="1">The sequence shown here is derived from an EMBL/GenBank/DDBJ whole genome shotgun (WGS) entry which is preliminary data.</text>
</comment>
<dbReference type="Proteomes" id="UP000325315">
    <property type="component" value="Unassembled WGS sequence"/>
</dbReference>
<evidence type="ECO:0000313" key="1">
    <source>
        <dbReference type="EMBL" id="KAA3471326.1"/>
    </source>
</evidence>
<accession>A0A5B6VQ36</accession>
<name>A0A5B6VQ36_9ROSI</name>
<proteinExistence type="predicted"/>
<evidence type="ECO:0000313" key="2">
    <source>
        <dbReference type="Proteomes" id="UP000325315"/>
    </source>
</evidence>
<gene>
    <name evidence="1" type="ORF">EPI10_016959</name>
</gene>
<dbReference type="EMBL" id="SMMG02000006">
    <property type="protein sequence ID" value="KAA3471326.1"/>
    <property type="molecule type" value="Genomic_DNA"/>
</dbReference>
<organism evidence="1 2">
    <name type="scientific">Gossypium australe</name>
    <dbReference type="NCBI Taxonomy" id="47621"/>
    <lineage>
        <taxon>Eukaryota</taxon>
        <taxon>Viridiplantae</taxon>
        <taxon>Streptophyta</taxon>
        <taxon>Embryophyta</taxon>
        <taxon>Tracheophyta</taxon>
        <taxon>Spermatophyta</taxon>
        <taxon>Magnoliopsida</taxon>
        <taxon>eudicotyledons</taxon>
        <taxon>Gunneridae</taxon>
        <taxon>Pentapetalae</taxon>
        <taxon>rosids</taxon>
        <taxon>malvids</taxon>
        <taxon>Malvales</taxon>
        <taxon>Malvaceae</taxon>
        <taxon>Malvoideae</taxon>
        <taxon>Gossypium</taxon>
    </lineage>
</organism>
<sequence length="74" mass="8111">MIFLLLPPACFVYPLNPIFPKKQTVEALKNENLLSPFPLPHITLVEFQSGSLNLSGEHLPSSGSEAVCSSFPTR</sequence>